<evidence type="ECO:0000256" key="1">
    <source>
        <dbReference type="ARBA" id="ARBA00009003"/>
    </source>
</evidence>
<dbReference type="Pfam" id="PF04488">
    <property type="entry name" value="Gly_transf_sug"/>
    <property type="match status" value="1"/>
</dbReference>
<feature type="region of interest" description="Disordered" evidence="2">
    <location>
        <begin position="53"/>
        <end position="131"/>
    </location>
</feature>
<evidence type="ECO:0000313" key="5">
    <source>
        <dbReference type="Proteomes" id="UP001321760"/>
    </source>
</evidence>
<comment type="caution">
    <text evidence="4">The sequence shown here is derived from an EMBL/GenBank/DDBJ whole genome shotgun (WGS) entry which is preliminary data.</text>
</comment>
<feature type="compositionally biased region" description="Low complexity" evidence="2">
    <location>
        <begin position="103"/>
        <end position="129"/>
    </location>
</feature>
<dbReference type="PANTHER" id="PTHR31834">
    <property type="entry name" value="INITIATION-SPECIFIC ALPHA-1,6-MANNOSYLTRANSFERASE"/>
    <property type="match status" value="1"/>
</dbReference>
<feature type="compositionally biased region" description="Low complexity" evidence="2">
    <location>
        <begin position="76"/>
        <end position="88"/>
    </location>
</feature>
<keyword evidence="5" id="KW-1185">Reference proteome</keyword>
<dbReference type="GO" id="GO:0000136">
    <property type="term" value="C:mannan polymerase complex"/>
    <property type="evidence" value="ECO:0007669"/>
    <property type="project" value="TreeGrafter"/>
</dbReference>
<dbReference type="GO" id="GO:0006487">
    <property type="term" value="P:protein N-linked glycosylation"/>
    <property type="evidence" value="ECO:0007669"/>
    <property type="project" value="TreeGrafter"/>
</dbReference>
<dbReference type="AlphaFoldDB" id="A0AAV9GVN4"/>
<gene>
    <name evidence="4" type="ORF">QBC34DRAFT_76792</name>
</gene>
<protein>
    <submittedName>
        <fullName evidence="4">Glycosyltransferase</fullName>
    </submittedName>
</protein>
<feature type="compositionally biased region" description="Polar residues" evidence="2">
    <location>
        <begin position="376"/>
        <end position="385"/>
    </location>
</feature>
<feature type="compositionally biased region" description="Polar residues" evidence="2">
    <location>
        <begin position="89"/>
        <end position="102"/>
    </location>
</feature>
<organism evidence="4 5">
    <name type="scientific">Podospora aff. communis PSN243</name>
    <dbReference type="NCBI Taxonomy" id="3040156"/>
    <lineage>
        <taxon>Eukaryota</taxon>
        <taxon>Fungi</taxon>
        <taxon>Dikarya</taxon>
        <taxon>Ascomycota</taxon>
        <taxon>Pezizomycotina</taxon>
        <taxon>Sordariomycetes</taxon>
        <taxon>Sordariomycetidae</taxon>
        <taxon>Sordariales</taxon>
        <taxon>Podosporaceae</taxon>
        <taxon>Podospora</taxon>
    </lineage>
</organism>
<dbReference type="EMBL" id="MU865932">
    <property type="protein sequence ID" value="KAK4450621.1"/>
    <property type="molecule type" value="Genomic_DNA"/>
</dbReference>
<evidence type="ECO:0000256" key="3">
    <source>
        <dbReference type="SAM" id="Phobius"/>
    </source>
</evidence>
<keyword evidence="3" id="KW-0472">Membrane</keyword>
<feature type="transmembrane region" description="Helical" evidence="3">
    <location>
        <begin position="24"/>
        <end position="42"/>
    </location>
</feature>
<feature type="region of interest" description="Disordered" evidence="2">
    <location>
        <begin position="373"/>
        <end position="392"/>
    </location>
</feature>
<dbReference type="Gene3D" id="3.90.550.20">
    <property type="match status" value="1"/>
</dbReference>
<name>A0AAV9GVN4_9PEZI</name>
<evidence type="ECO:0000256" key="2">
    <source>
        <dbReference type="SAM" id="MobiDB-lite"/>
    </source>
</evidence>
<evidence type="ECO:0000313" key="4">
    <source>
        <dbReference type="EMBL" id="KAK4450621.1"/>
    </source>
</evidence>
<dbReference type="Proteomes" id="UP001321760">
    <property type="component" value="Unassembled WGS sequence"/>
</dbReference>
<keyword evidence="3" id="KW-0812">Transmembrane</keyword>
<dbReference type="InterPro" id="IPR029044">
    <property type="entry name" value="Nucleotide-diphossugar_trans"/>
</dbReference>
<reference evidence="4" key="1">
    <citation type="journal article" date="2023" name="Mol. Phylogenet. Evol.">
        <title>Genome-scale phylogeny and comparative genomics of the fungal order Sordariales.</title>
        <authorList>
            <person name="Hensen N."/>
            <person name="Bonometti L."/>
            <person name="Westerberg I."/>
            <person name="Brannstrom I.O."/>
            <person name="Guillou S."/>
            <person name="Cros-Aarteil S."/>
            <person name="Calhoun S."/>
            <person name="Haridas S."/>
            <person name="Kuo A."/>
            <person name="Mondo S."/>
            <person name="Pangilinan J."/>
            <person name="Riley R."/>
            <person name="LaButti K."/>
            <person name="Andreopoulos B."/>
            <person name="Lipzen A."/>
            <person name="Chen C."/>
            <person name="Yan M."/>
            <person name="Daum C."/>
            <person name="Ng V."/>
            <person name="Clum A."/>
            <person name="Steindorff A."/>
            <person name="Ohm R.A."/>
            <person name="Martin F."/>
            <person name="Silar P."/>
            <person name="Natvig D.O."/>
            <person name="Lalanne C."/>
            <person name="Gautier V."/>
            <person name="Ament-Velasquez S.L."/>
            <person name="Kruys A."/>
            <person name="Hutchinson M.I."/>
            <person name="Powell A.J."/>
            <person name="Barry K."/>
            <person name="Miller A.N."/>
            <person name="Grigoriev I.V."/>
            <person name="Debuchy R."/>
            <person name="Gladieux P."/>
            <person name="Hiltunen Thoren M."/>
            <person name="Johannesson H."/>
        </authorList>
    </citation>
    <scope>NUCLEOTIDE SEQUENCE</scope>
    <source>
        <strain evidence="4">PSN243</strain>
    </source>
</reference>
<comment type="similarity">
    <text evidence="1">Belongs to the glycosyltransferase 32 family.</text>
</comment>
<reference evidence="4" key="2">
    <citation type="submission" date="2023-05" db="EMBL/GenBank/DDBJ databases">
        <authorList>
            <consortium name="Lawrence Berkeley National Laboratory"/>
            <person name="Steindorff A."/>
            <person name="Hensen N."/>
            <person name="Bonometti L."/>
            <person name="Westerberg I."/>
            <person name="Brannstrom I.O."/>
            <person name="Guillou S."/>
            <person name="Cros-Aarteil S."/>
            <person name="Calhoun S."/>
            <person name="Haridas S."/>
            <person name="Kuo A."/>
            <person name="Mondo S."/>
            <person name="Pangilinan J."/>
            <person name="Riley R."/>
            <person name="Labutti K."/>
            <person name="Andreopoulos B."/>
            <person name="Lipzen A."/>
            <person name="Chen C."/>
            <person name="Yanf M."/>
            <person name="Daum C."/>
            <person name="Ng V."/>
            <person name="Clum A."/>
            <person name="Ohm R."/>
            <person name="Martin F."/>
            <person name="Silar P."/>
            <person name="Natvig D."/>
            <person name="Lalanne C."/>
            <person name="Gautier V."/>
            <person name="Ament-Velasquez S.L."/>
            <person name="Kruys A."/>
            <person name="Hutchinson M.I."/>
            <person name="Powell A.J."/>
            <person name="Barry K."/>
            <person name="Miller A.N."/>
            <person name="Grigoriev I.V."/>
            <person name="Debuchy R."/>
            <person name="Gladieux P."/>
            <person name="Thoren M.H."/>
            <person name="Johannesson H."/>
        </authorList>
    </citation>
    <scope>NUCLEOTIDE SEQUENCE</scope>
    <source>
        <strain evidence="4">PSN243</strain>
    </source>
</reference>
<feature type="compositionally biased region" description="Basic and acidic residues" evidence="2">
    <location>
        <begin position="64"/>
        <end position="74"/>
    </location>
</feature>
<dbReference type="PANTHER" id="PTHR31834:SF8">
    <property type="entry name" value="TRANSFERASE, PUTATIVE (AFU_ORTHOLOGUE AFUA_6G14040)-RELATED"/>
    <property type="match status" value="1"/>
</dbReference>
<dbReference type="GO" id="GO:0000009">
    <property type="term" value="F:alpha-1,6-mannosyltransferase activity"/>
    <property type="evidence" value="ECO:0007669"/>
    <property type="project" value="InterPro"/>
</dbReference>
<dbReference type="InterPro" id="IPR039367">
    <property type="entry name" value="Och1-like"/>
</dbReference>
<proteinExistence type="inferred from homology"/>
<dbReference type="SUPFAM" id="SSF53448">
    <property type="entry name" value="Nucleotide-diphospho-sugar transferases"/>
    <property type="match status" value="1"/>
</dbReference>
<dbReference type="InterPro" id="IPR007577">
    <property type="entry name" value="GlycoTrfase_DXD_sugar-bd_CS"/>
</dbReference>
<sequence length="406" mass="43965">MRHQRTGSSSLPAILRHAGRRRNYRSILIAAVVLLVLATIWLRDSIGIDRFGPRPHPQGQLPSHDQEHGSDEVPHAQSSATSSQTATTIPSPVSNPAASTFHTSAAVSSQTSAQTASQSSESQAAQPTAIPGPSIPAKIWQILLPQTPQTGNDKHPPNQADPKEAEAWTSLNPNHTYTLLDQHTGAAFVRSHFTHTNPDLAELYRTLPDVGMKSDILRYLVLDIEGGAYSDIGTVPLKPISDWVPASLQDKVKLVVGVMSNPGEGSKWKNTTHQVHFCQWTIAAAPGHPVFGKMVARLQESIADLTERYRLPVAELSPTREDVMNSTGAVAWTEVIMEVLKGYDETLQLEDLAHVTELKLVGNVLMLPPSAFASGRGSSNATSESVPEAALVKHPHRANIRRSLSI</sequence>
<keyword evidence="3" id="KW-1133">Transmembrane helix</keyword>
<accession>A0AAV9GVN4</accession>